<organism evidence="2">
    <name type="scientific">Photinus pyralis</name>
    <name type="common">Common eastern firefly</name>
    <name type="synonym">Lampyris pyralis</name>
    <dbReference type="NCBI Taxonomy" id="7054"/>
    <lineage>
        <taxon>Eukaryota</taxon>
        <taxon>Metazoa</taxon>
        <taxon>Ecdysozoa</taxon>
        <taxon>Arthropoda</taxon>
        <taxon>Hexapoda</taxon>
        <taxon>Insecta</taxon>
        <taxon>Pterygota</taxon>
        <taxon>Neoptera</taxon>
        <taxon>Endopterygota</taxon>
        <taxon>Coleoptera</taxon>
        <taxon>Polyphaga</taxon>
        <taxon>Elateriformia</taxon>
        <taxon>Elateroidea</taxon>
        <taxon>Lampyridae</taxon>
        <taxon>Lampyrinae</taxon>
        <taxon>Photinus</taxon>
    </lineage>
</organism>
<dbReference type="InterPro" id="IPR043502">
    <property type="entry name" value="DNA/RNA_pol_sf"/>
</dbReference>
<feature type="domain" description="Reverse transcriptase" evidence="1">
    <location>
        <begin position="96"/>
        <end position="385"/>
    </location>
</feature>
<dbReference type="AlphaFoldDB" id="A0A1Y1KXC2"/>
<proteinExistence type="predicted"/>
<name>A0A1Y1KXC2_PHOPY</name>
<dbReference type="InterPro" id="IPR000477">
    <property type="entry name" value="RT_dom"/>
</dbReference>
<dbReference type="PROSITE" id="PS50878">
    <property type="entry name" value="RT_POL"/>
    <property type="match status" value="1"/>
</dbReference>
<dbReference type="PANTHER" id="PTHR33332">
    <property type="entry name" value="REVERSE TRANSCRIPTASE DOMAIN-CONTAINING PROTEIN"/>
    <property type="match status" value="1"/>
</dbReference>
<reference evidence="2" key="1">
    <citation type="journal article" date="2016" name="Sci. Rep.">
        <title>Molecular characterization of firefly nuptial gifts: a multi-omics approach sheds light on postcopulatory sexual selection.</title>
        <authorList>
            <person name="Al-Wathiqui N."/>
            <person name="Fallon T.R."/>
            <person name="South A."/>
            <person name="Weng J.K."/>
            <person name="Lewis S.M."/>
        </authorList>
    </citation>
    <scope>NUCLEOTIDE SEQUENCE</scope>
</reference>
<dbReference type="EMBL" id="GEZM01073824">
    <property type="protein sequence ID" value="JAV64809.1"/>
    <property type="molecule type" value="Transcribed_RNA"/>
</dbReference>
<evidence type="ECO:0000313" key="2">
    <source>
        <dbReference type="EMBL" id="JAV64810.1"/>
    </source>
</evidence>
<protein>
    <recommendedName>
        <fullName evidence="1">Reverse transcriptase domain-containing protein</fullName>
    </recommendedName>
</protein>
<dbReference type="CDD" id="cd01650">
    <property type="entry name" value="RT_nLTR_like"/>
    <property type="match status" value="1"/>
</dbReference>
<dbReference type="Pfam" id="PF00078">
    <property type="entry name" value="RVT_1"/>
    <property type="match status" value="1"/>
</dbReference>
<evidence type="ECO:0000259" key="1">
    <source>
        <dbReference type="PROSITE" id="PS50878"/>
    </source>
</evidence>
<dbReference type="SUPFAM" id="SSF56672">
    <property type="entry name" value="DNA/RNA polymerases"/>
    <property type="match status" value="1"/>
</dbReference>
<dbReference type="GO" id="GO:0071897">
    <property type="term" value="P:DNA biosynthetic process"/>
    <property type="evidence" value="ECO:0007669"/>
    <property type="project" value="UniProtKB-ARBA"/>
</dbReference>
<accession>A0A1Y1KXC2</accession>
<sequence length="554" mass="63372">MRFNNETFENAQDIVQAFSDYFSSVYSTSTNSDVTDFYDYNNVPIIHIESVTVDEVSTAIKNLKNGNISGPDLIPAFFIKDCAAVFAEPLTRIFNLALATNVFPDSWKNANVTPVFKSGDSNDVSNYRPISILSNFAKIFENVLYVRIYSKVRRLISIHQHGFMAHRSTTTNLACLSHVIAETIDKRGQVDVIYTDFKKAFDSIPHDIIIAKLFNFGFNEGLLKLFKSYLSNRSQRVLYNNFKSDSVIVTSGVPQGSTLGPLLFLLYINDLTALLKCGALLFADDLKLFTQVSSISDCQFLQEQLNSVVRWCSTNCLFLNISKCKIVTYAKKHQPIVYNYVVHSLRLTRVDLVKDLGVYFDSKFTFSHHIATVTRSAMSTLGFILRNCKSFNNMVALKALFFLLVRSKLEYCSLIWFTSSKKNIDLIEHVQRRFLKFLYYKTEGHYPPRGFCHETKLNLFHVSSLEDRRIKSSITFLFNIVHDKLDTPDLLSKINFLVPSYHYRLSLPFHLSPPRTNVLYMSPILSSCKTYNNLCKTVDIFNSTLTCIFTEINL</sequence>
<dbReference type="EMBL" id="GEZM01073823">
    <property type="protein sequence ID" value="JAV64810.1"/>
    <property type="molecule type" value="Transcribed_RNA"/>
</dbReference>
<dbReference type="EMBL" id="GEZM01073829">
    <property type="protein sequence ID" value="JAV64802.1"/>
    <property type="molecule type" value="Transcribed_RNA"/>
</dbReference>